<keyword evidence="2" id="KW-1185">Reference proteome</keyword>
<accession>A0AAF0V5N6</accession>
<dbReference type="AlphaFoldDB" id="A0AAF0V5N6"/>
<sequence length="68" mass="7921">MDREENDRIYCFDIEAEKIKSLPAPLGLETPSSRLRLAELGNCLCLTDHIDKQHLNIWWMKEYGIAES</sequence>
<dbReference type="Proteomes" id="UP001234989">
    <property type="component" value="Chromosome 12"/>
</dbReference>
<reference evidence="1" key="1">
    <citation type="submission" date="2023-08" db="EMBL/GenBank/DDBJ databases">
        <title>A de novo genome assembly of Solanum verrucosum Schlechtendal, a Mexican diploid species geographically isolated from the other diploid A-genome species in potato relatives.</title>
        <authorList>
            <person name="Hosaka K."/>
        </authorList>
    </citation>
    <scope>NUCLEOTIDE SEQUENCE</scope>
    <source>
        <tissue evidence="1">Young leaves</tissue>
    </source>
</reference>
<gene>
    <name evidence="1" type="ORF">MTR67_051129</name>
</gene>
<evidence type="ECO:0000313" key="1">
    <source>
        <dbReference type="EMBL" id="WMV57744.1"/>
    </source>
</evidence>
<evidence type="ECO:0000313" key="2">
    <source>
        <dbReference type="Proteomes" id="UP001234989"/>
    </source>
</evidence>
<proteinExistence type="predicted"/>
<organism evidence="1 2">
    <name type="scientific">Solanum verrucosum</name>
    <dbReference type="NCBI Taxonomy" id="315347"/>
    <lineage>
        <taxon>Eukaryota</taxon>
        <taxon>Viridiplantae</taxon>
        <taxon>Streptophyta</taxon>
        <taxon>Embryophyta</taxon>
        <taxon>Tracheophyta</taxon>
        <taxon>Spermatophyta</taxon>
        <taxon>Magnoliopsida</taxon>
        <taxon>eudicotyledons</taxon>
        <taxon>Gunneridae</taxon>
        <taxon>Pentapetalae</taxon>
        <taxon>asterids</taxon>
        <taxon>lamiids</taxon>
        <taxon>Solanales</taxon>
        <taxon>Solanaceae</taxon>
        <taxon>Solanoideae</taxon>
        <taxon>Solaneae</taxon>
        <taxon>Solanum</taxon>
    </lineage>
</organism>
<name>A0AAF0V5N6_SOLVR</name>
<protein>
    <submittedName>
        <fullName evidence="1">Uncharacterized protein</fullName>
    </submittedName>
</protein>
<dbReference type="EMBL" id="CP133623">
    <property type="protein sequence ID" value="WMV57744.1"/>
    <property type="molecule type" value="Genomic_DNA"/>
</dbReference>